<dbReference type="HOGENOM" id="CLU_058267_3_0_1"/>
<dbReference type="SUPFAM" id="SSF53955">
    <property type="entry name" value="Lysozyme-like"/>
    <property type="match status" value="1"/>
</dbReference>
<reference evidence="3" key="1">
    <citation type="journal article" date="2013" name="Genome Announc.">
        <title>Draft genome sequence of the grapevine dieback fungus Eutypa lata UCR-EL1.</title>
        <authorList>
            <person name="Blanco-Ulate B."/>
            <person name="Rolshausen P.E."/>
            <person name="Cantu D."/>
        </authorList>
    </citation>
    <scope>NUCLEOTIDE SEQUENCE [LARGE SCALE GENOMIC DNA]</scope>
    <source>
        <strain evidence="3">UCR-EL1</strain>
    </source>
</reference>
<feature type="chain" id="PRO_5004084426" evidence="1">
    <location>
        <begin position="18"/>
        <end position="215"/>
    </location>
</feature>
<dbReference type="InterPro" id="IPR023346">
    <property type="entry name" value="Lysozyme-like_dom_sf"/>
</dbReference>
<sequence length="215" mass="22598">MAIFKSILLAISAATLAASSPVGNYNINDKTAHVARAGPILYSGPWQSFPGADTWLSYDQLFETNRPFMAMTGSTAGDIEKIDVAVRAISASVGVPANVLLSIIMQESHGNVGAPVTSSPEGIPTGGLMQCYGCPGYEGQYNLSQDQINGMIQGGAEHYKGNMANWGNSGDPSTIYPALREYNSGNVNADNLSDGRGATPEYVSDVSQRLGGWAD</sequence>
<gene>
    <name evidence="2" type="ORF">UCREL1_9710</name>
</gene>
<dbReference type="EMBL" id="KB707240">
    <property type="protein sequence ID" value="EMR63344.1"/>
    <property type="molecule type" value="Genomic_DNA"/>
</dbReference>
<dbReference type="GO" id="GO:0016787">
    <property type="term" value="F:hydrolase activity"/>
    <property type="evidence" value="ECO:0007669"/>
    <property type="project" value="UniProtKB-KW"/>
</dbReference>
<keyword evidence="1" id="KW-0732">Signal</keyword>
<name>M7SAY7_EUTLA</name>
<keyword evidence="3" id="KW-1185">Reference proteome</keyword>
<evidence type="ECO:0000256" key="1">
    <source>
        <dbReference type="SAM" id="SignalP"/>
    </source>
</evidence>
<organism evidence="2 3">
    <name type="scientific">Eutypa lata (strain UCR-EL1)</name>
    <name type="common">Grapevine dieback disease fungus</name>
    <name type="synonym">Eutypa armeniacae</name>
    <dbReference type="NCBI Taxonomy" id="1287681"/>
    <lineage>
        <taxon>Eukaryota</taxon>
        <taxon>Fungi</taxon>
        <taxon>Dikarya</taxon>
        <taxon>Ascomycota</taxon>
        <taxon>Pezizomycotina</taxon>
        <taxon>Sordariomycetes</taxon>
        <taxon>Xylariomycetidae</taxon>
        <taxon>Xylariales</taxon>
        <taxon>Diatrypaceae</taxon>
        <taxon>Eutypa</taxon>
    </lineage>
</organism>
<evidence type="ECO:0000313" key="2">
    <source>
        <dbReference type="EMBL" id="EMR63344.1"/>
    </source>
</evidence>
<keyword evidence="2" id="KW-0378">Hydrolase</keyword>
<dbReference type="OrthoDB" id="1193027at2759"/>
<feature type="signal peptide" evidence="1">
    <location>
        <begin position="1"/>
        <end position="17"/>
    </location>
</feature>
<dbReference type="AlphaFoldDB" id="M7SAY7"/>
<protein>
    <submittedName>
        <fullName evidence="2">Putative glycoside hydrolase protein</fullName>
    </submittedName>
</protein>
<dbReference type="Proteomes" id="UP000012174">
    <property type="component" value="Unassembled WGS sequence"/>
</dbReference>
<evidence type="ECO:0000313" key="3">
    <source>
        <dbReference type="Proteomes" id="UP000012174"/>
    </source>
</evidence>
<proteinExistence type="predicted"/>
<dbReference type="Gene3D" id="1.10.530.10">
    <property type="match status" value="1"/>
</dbReference>
<dbReference type="eggNOG" id="ENOG502S6CI">
    <property type="taxonomic scope" value="Eukaryota"/>
</dbReference>
<dbReference type="KEGG" id="ela:UCREL1_9710"/>
<accession>M7SAY7</accession>